<name>A0A6A1V5V1_9ROSI</name>
<evidence type="ECO:0000313" key="2">
    <source>
        <dbReference type="Proteomes" id="UP000516437"/>
    </source>
</evidence>
<organism evidence="1 2">
    <name type="scientific">Morella rubra</name>
    <name type="common">Chinese bayberry</name>
    <dbReference type="NCBI Taxonomy" id="262757"/>
    <lineage>
        <taxon>Eukaryota</taxon>
        <taxon>Viridiplantae</taxon>
        <taxon>Streptophyta</taxon>
        <taxon>Embryophyta</taxon>
        <taxon>Tracheophyta</taxon>
        <taxon>Spermatophyta</taxon>
        <taxon>Magnoliopsida</taxon>
        <taxon>eudicotyledons</taxon>
        <taxon>Gunneridae</taxon>
        <taxon>Pentapetalae</taxon>
        <taxon>rosids</taxon>
        <taxon>fabids</taxon>
        <taxon>Fagales</taxon>
        <taxon>Myricaceae</taxon>
        <taxon>Morella</taxon>
    </lineage>
</organism>
<accession>A0A6A1V5V1</accession>
<dbReference type="AlphaFoldDB" id="A0A6A1V5V1"/>
<sequence length="307" mass="32413">MVLSDPPEKKVVGERESRNLYVDADIMKKQMMVGVPKVSHANFVKGHAFSKNNYLSGLPAMTAEADDWVGLNPVSLDGGGSSRDGLRVAFPFGRASLSSQSVVGAALDPFRLGWGLSGRCLLRVTWVTQGELTPARRRVVSESPSVVDSAMGSAGVSPILLGYVACDSSASSMVCQHGVLFGGDSMRDDLRLIEVEDPCGVSLLHACGSDEGFAEGSSAMGSSLGGELVNFEGGINEVTTEPLMILYLTTDSVEGVGLGAPSNWVLKIVSFFRHLVGVLCDGHENNLLKLFAALKKERDLCSGSSGK</sequence>
<keyword evidence="2" id="KW-1185">Reference proteome</keyword>
<evidence type="ECO:0000313" key="1">
    <source>
        <dbReference type="EMBL" id="KAB1208123.1"/>
    </source>
</evidence>
<proteinExistence type="predicted"/>
<gene>
    <name evidence="1" type="ORF">CJ030_MR7G013020</name>
</gene>
<reference evidence="1 2" key="1">
    <citation type="journal article" date="2019" name="Plant Biotechnol. J.">
        <title>The red bayberry genome and genetic basis of sex determination.</title>
        <authorList>
            <person name="Jia H.M."/>
            <person name="Jia H.J."/>
            <person name="Cai Q.L."/>
            <person name="Wang Y."/>
            <person name="Zhao H.B."/>
            <person name="Yang W.F."/>
            <person name="Wang G.Y."/>
            <person name="Li Y.H."/>
            <person name="Zhan D.L."/>
            <person name="Shen Y.T."/>
            <person name="Niu Q.F."/>
            <person name="Chang L."/>
            <person name="Qiu J."/>
            <person name="Zhao L."/>
            <person name="Xie H.B."/>
            <person name="Fu W.Y."/>
            <person name="Jin J."/>
            <person name="Li X.W."/>
            <person name="Jiao Y."/>
            <person name="Zhou C.C."/>
            <person name="Tu T."/>
            <person name="Chai C.Y."/>
            <person name="Gao J.L."/>
            <person name="Fan L.J."/>
            <person name="van de Weg E."/>
            <person name="Wang J.Y."/>
            <person name="Gao Z.S."/>
        </authorList>
    </citation>
    <scope>NUCLEOTIDE SEQUENCE [LARGE SCALE GENOMIC DNA]</scope>
    <source>
        <tissue evidence="1">Leaves</tissue>
    </source>
</reference>
<comment type="caution">
    <text evidence="1">The sequence shown here is derived from an EMBL/GenBank/DDBJ whole genome shotgun (WGS) entry which is preliminary data.</text>
</comment>
<dbReference type="EMBL" id="RXIC02000025">
    <property type="protein sequence ID" value="KAB1208123.1"/>
    <property type="molecule type" value="Genomic_DNA"/>
</dbReference>
<dbReference type="Proteomes" id="UP000516437">
    <property type="component" value="Chromosome 7"/>
</dbReference>
<protein>
    <submittedName>
        <fullName evidence="1">Uncharacterized protein</fullName>
    </submittedName>
</protein>